<reference evidence="9" key="1">
    <citation type="submission" date="2022-03" db="EMBL/GenBank/DDBJ databases">
        <authorList>
            <person name="Martin C."/>
        </authorList>
    </citation>
    <scope>NUCLEOTIDE SEQUENCE</scope>
</reference>
<evidence type="ECO:0000256" key="4">
    <source>
        <dbReference type="ARBA" id="ARBA00022989"/>
    </source>
</evidence>
<keyword evidence="4 7" id="KW-1133">Transmembrane helix</keyword>
<feature type="transmembrane region" description="Helical" evidence="7">
    <location>
        <begin position="548"/>
        <end position="567"/>
    </location>
</feature>
<comment type="subcellular location">
    <subcellularLocation>
        <location evidence="1">Membrane</location>
        <topology evidence="1">Multi-pass membrane protein</topology>
    </subcellularLocation>
</comment>
<keyword evidence="10" id="KW-1185">Reference proteome</keyword>
<keyword evidence="5" id="KW-0534">Nitrate assimilation</keyword>
<feature type="transmembrane region" description="Helical" evidence="7">
    <location>
        <begin position="515"/>
        <end position="536"/>
    </location>
</feature>
<evidence type="ECO:0000256" key="1">
    <source>
        <dbReference type="ARBA" id="ARBA00004141"/>
    </source>
</evidence>
<dbReference type="GO" id="GO:0042128">
    <property type="term" value="P:nitrate assimilation"/>
    <property type="evidence" value="ECO:0007669"/>
    <property type="project" value="UniProtKB-KW"/>
</dbReference>
<dbReference type="Proteomes" id="UP000749559">
    <property type="component" value="Unassembled WGS sequence"/>
</dbReference>
<dbReference type="SUPFAM" id="SSF103473">
    <property type="entry name" value="MFS general substrate transporter"/>
    <property type="match status" value="1"/>
</dbReference>
<comment type="caution">
    <text evidence="9">The sequence shown here is derived from an EMBL/GenBank/DDBJ whole genome shotgun (WGS) entry which is preliminary data.</text>
</comment>
<evidence type="ECO:0000313" key="10">
    <source>
        <dbReference type="Proteomes" id="UP000749559"/>
    </source>
</evidence>
<accession>A0A8S4NRE3</accession>
<keyword evidence="6 7" id="KW-0472">Membrane</keyword>
<dbReference type="Gene3D" id="1.20.1250.20">
    <property type="entry name" value="MFS general substrate transporter like domains"/>
    <property type="match status" value="2"/>
</dbReference>
<organism evidence="9 10">
    <name type="scientific">Owenia fusiformis</name>
    <name type="common">Polychaete worm</name>
    <dbReference type="NCBI Taxonomy" id="6347"/>
    <lineage>
        <taxon>Eukaryota</taxon>
        <taxon>Metazoa</taxon>
        <taxon>Spiralia</taxon>
        <taxon>Lophotrochozoa</taxon>
        <taxon>Annelida</taxon>
        <taxon>Polychaeta</taxon>
        <taxon>Sedentaria</taxon>
        <taxon>Canalipalpata</taxon>
        <taxon>Sabellida</taxon>
        <taxon>Oweniida</taxon>
        <taxon>Oweniidae</taxon>
        <taxon>Owenia</taxon>
    </lineage>
</organism>
<proteinExistence type="inferred from homology"/>
<dbReference type="OrthoDB" id="434240at2759"/>
<feature type="transmembrane region" description="Helical" evidence="7">
    <location>
        <begin position="52"/>
        <end position="73"/>
    </location>
</feature>
<keyword evidence="3 7" id="KW-0812">Transmembrane</keyword>
<feature type="transmembrane region" description="Helical" evidence="7">
    <location>
        <begin position="88"/>
        <end position="106"/>
    </location>
</feature>
<evidence type="ECO:0000259" key="8">
    <source>
        <dbReference type="PROSITE" id="PS50850"/>
    </source>
</evidence>
<dbReference type="InterPro" id="IPR011701">
    <property type="entry name" value="MFS"/>
</dbReference>
<evidence type="ECO:0000256" key="7">
    <source>
        <dbReference type="SAM" id="Phobius"/>
    </source>
</evidence>
<dbReference type="PROSITE" id="PS50850">
    <property type="entry name" value="MFS"/>
    <property type="match status" value="1"/>
</dbReference>
<feature type="transmembrane region" description="Helical" evidence="7">
    <location>
        <begin position="358"/>
        <end position="382"/>
    </location>
</feature>
<dbReference type="PANTHER" id="PTHR23515">
    <property type="entry name" value="HIGH-AFFINITY NITRATE TRANSPORTER 2.3"/>
    <property type="match status" value="1"/>
</dbReference>
<feature type="transmembrane region" description="Helical" evidence="7">
    <location>
        <begin position="210"/>
        <end position="232"/>
    </location>
</feature>
<dbReference type="InterPro" id="IPR020846">
    <property type="entry name" value="MFS_dom"/>
</dbReference>
<feature type="transmembrane region" description="Helical" evidence="7">
    <location>
        <begin position="118"/>
        <end position="137"/>
    </location>
</feature>
<feature type="transmembrane region" description="Helical" evidence="7">
    <location>
        <begin position="467"/>
        <end position="495"/>
    </location>
</feature>
<dbReference type="Pfam" id="PF07690">
    <property type="entry name" value="MFS_1"/>
    <property type="match status" value="1"/>
</dbReference>
<dbReference type="AlphaFoldDB" id="A0A8S4NRE3"/>
<evidence type="ECO:0000313" key="9">
    <source>
        <dbReference type="EMBL" id="CAH1783374.1"/>
    </source>
</evidence>
<protein>
    <recommendedName>
        <fullName evidence="8">Major facilitator superfamily (MFS) profile domain-containing protein</fullName>
    </recommendedName>
</protein>
<sequence length="620" mass="68369">MAAETRGSSTSLQDLRNGCWKKLQERQELETDEFGKAKRIWLLSLKRPHMRAFHFSWFGFFIAFLAWFCIQPLLPHIKKDLGLTKEDLANSGISGVAAVIIVRIAAGPFCDRYGARRTMVVLLCIGAIPVGLAAFVTNGNGLVIVRLFIGILGGVFVPCQMWTMSMFSSNVVGTANALVAGWGNLGGGVAFLLMSALYELIRLGADESSAWKITLSIPVFIVLMLALPYWFLADDCPQGPWYLRASPMINIEAVINPRIECDTPGSETGRGNLAYISGSITDIESQRSIGDYTSTSIRTISDTNHDSGIDNSIETSSNFVINRRSVSSASSNISRSWRSFHMPDDQNGAWRSHVGFRIFGILILLIQYGACFGIEISVNTILNIYLLEKFKVDGCNSSTVASSTNESSSIDQSYACSVLNPTTASLITSIFGLMNLFARLFGGLFSDIFNKRYGISGRIMTHCVAQFLAGLLMIVFGAMTTLPTAISTLIIWSLFVQITEGTTFSLVPFVWPIRVGLVAGTVAAGGNLGGICWNILWRNSLDDMQSYFTLIGIFTIVAAFLSVFLIIDRQHMLDPLCRFLTRKDKPENTYNSSERRPREIPTWHSRETLQSILTLQESNV</sequence>
<feature type="transmembrane region" description="Helical" evidence="7">
    <location>
        <begin position="143"/>
        <end position="163"/>
    </location>
</feature>
<evidence type="ECO:0000256" key="3">
    <source>
        <dbReference type="ARBA" id="ARBA00022692"/>
    </source>
</evidence>
<comment type="similarity">
    <text evidence="2">Belongs to the major facilitator superfamily. Nitrate/nitrite porter (TC 2.A.1.8) family.</text>
</comment>
<dbReference type="InterPro" id="IPR036259">
    <property type="entry name" value="MFS_trans_sf"/>
</dbReference>
<dbReference type="GO" id="GO:0016020">
    <property type="term" value="C:membrane"/>
    <property type="evidence" value="ECO:0007669"/>
    <property type="project" value="UniProtKB-SubCell"/>
</dbReference>
<feature type="transmembrane region" description="Helical" evidence="7">
    <location>
        <begin position="175"/>
        <end position="198"/>
    </location>
</feature>
<evidence type="ECO:0000256" key="6">
    <source>
        <dbReference type="ARBA" id="ARBA00023136"/>
    </source>
</evidence>
<gene>
    <name evidence="9" type="ORF">OFUS_LOCUS9721</name>
</gene>
<dbReference type="EMBL" id="CAIIXF020000005">
    <property type="protein sequence ID" value="CAH1783374.1"/>
    <property type="molecule type" value="Genomic_DNA"/>
</dbReference>
<evidence type="ECO:0000256" key="2">
    <source>
        <dbReference type="ARBA" id="ARBA00008432"/>
    </source>
</evidence>
<name>A0A8S4NRE3_OWEFU</name>
<feature type="transmembrane region" description="Helical" evidence="7">
    <location>
        <begin position="426"/>
        <end position="446"/>
    </location>
</feature>
<dbReference type="InterPro" id="IPR044772">
    <property type="entry name" value="NO3_transporter"/>
</dbReference>
<feature type="domain" description="Major facilitator superfamily (MFS) profile" evidence="8">
    <location>
        <begin position="52"/>
        <end position="570"/>
    </location>
</feature>
<dbReference type="GO" id="GO:0015112">
    <property type="term" value="F:nitrate transmembrane transporter activity"/>
    <property type="evidence" value="ECO:0007669"/>
    <property type="project" value="InterPro"/>
</dbReference>
<evidence type="ECO:0000256" key="5">
    <source>
        <dbReference type="ARBA" id="ARBA00023063"/>
    </source>
</evidence>